<dbReference type="GO" id="GO:0043657">
    <property type="term" value="C:host cell"/>
    <property type="evidence" value="ECO:0007669"/>
    <property type="project" value="UniProtKB-SubCell"/>
</dbReference>
<keyword evidence="6" id="KW-1185">Reference proteome</keyword>
<evidence type="ECO:0000259" key="4">
    <source>
        <dbReference type="Pfam" id="PF20147"/>
    </source>
</evidence>
<comment type="caution">
    <text evidence="5">The sequence shown here is derived from an EMBL/GenBank/DDBJ whole genome shotgun (WGS) entry which is preliminary data.</text>
</comment>
<dbReference type="AlphaFoldDB" id="A0A2Z6SN13"/>
<feature type="domain" description="Crinkler effector protein N-terminal" evidence="4">
    <location>
        <begin position="14"/>
        <end position="134"/>
    </location>
</feature>
<dbReference type="GO" id="GO:0005576">
    <property type="term" value="C:extracellular region"/>
    <property type="evidence" value="ECO:0007669"/>
    <property type="project" value="UniProtKB-SubCell"/>
</dbReference>
<sequence>MIYSERYLSDMERSLNCLILGETTFDNIFTLDICTKNIIDNKMINKSQLKVSHLKALIWNKKTHVGKFKVKDPDSLNLWKVDISEIDEDKLKYVSVEKDIEDKLGGKILRPGKFYSTYFPDDEKPTENVRIIVVLPLI</sequence>
<comment type="subcellular location">
    <subcellularLocation>
        <location evidence="1">Host cell</location>
    </subcellularLocation>
    <subcellularLocation>
        <location evidence="2">Secreted</location>
    </subcellularLocation>
</comment>
<protein>
    <recommendedName>
        <fullName evidence="4">Crinkler effector protein N-terminal domain-containing protein</fullName>
    </recommendedName>
</protein>
<dbReference type="Pfam" id="PF20147">
    <property type="entry name" value="Crinkler"/>
    <property type="match status" value="1"/>
</dbReference>
<organism evidence="5 6">
    <name type="scientific">Rhizophagus clarus</name>
    <dbReference type="NCBI Taxonomy" id="94130"/>
    <lineage>
        <taxon>Eukaryota</taxon>
        <taxon>Fungi</taxon>
        <taxon>Fungi incertae sedis</taxon>
        <taxon>Mucoromycota</taxon>
        <taxon>Glomeromycotina</taxon>
        <taxon>Glomeromycetes</taxon>
        <taxon>Glomerales</taxon>
        <taxon>Glomeraceae</taxon>
        <taxon>Rhizophagus</taxon>
    </lineage>
</organism>
<dbReference type="Proteomes" id="UP000247702">
    <property type="component" value="Unassembled WGS sequence"/>
</dbReference>
<evidence type="ECO:0000313" key="6">
    <source>
        <dbReference type="Proteomes" id="UP000247702"/>
    </source>
</evidence>
<keyword evidence="3" id="KW-0964">Secreted</keyword>
<dbReference type="InterPro" id="IPR045379">
    <property type="entry name" value="Crinkler_N"/>
</dbReference>
<evidence type="ECO:0000256" key="2">
    <source>
        <dbReference type="ARBA" id="ARBA00004613"/>
    </source>
</evidence>
<evidence type="ECO:0000256" key="1">
    <source>
        <dbReference type="ARBA" id="ARBA00004340"/>
    </source>
</evidence>
<reference evidence="5 6" key="1">
    <citation type="submission" date="2017-11" db="EMBL/GenBank/DDBJ databases">
        <title>The genome of Rhizophagus clarus HR1 reveals common genetic basis of auxotrophy among arbuscular mycorrhizal fungi.</title>
        <authorList>
            <person name="Kobayashi Y."/>
        </authorList>
    </citation>
    <scope>NUCLEOTIDE SEQUENCE [LARGE SCALE GENOMIC DNA]</scope>
    <source>
        <strain evidence="5 6">HR1</strain>
    </source>
</reference>
<accession>A0A2Z6SN13</accession>
<evidence type="ECO:0000256" key="3">
    <source>
        <dbReference type="ARBA" id="ARBA00022525"/>
    </source>
</evidence>
<evidence type="ECO:0000313" key="5">
    <source>
        <dbReference type="EMBL" id="GBC08529.1"/>
    </source>
</evidence>
<proteinExistence type="predicted"/>
<name>A0A2Z6SN13_9GLOM</name>
<gene>
    <name evidence="5" type="ORF">RclHR1_08190005</name>
</gene>
<dbReference type="EMBL" id="BEXD01004225">
    <property type="protein sequence ID" value="GBC08529.1"/>
    <property type="molecule type" value="Genomic_DNA"/>
</dbReference>